<feature type="compositionally biased region" description="Polar residues" evidence="1">
    <location>
        <begin position="24"/>
        <end position="33"/>
    </location>
</feature>
<organism evidence="2 3">
    <name type="scientific">Coprinellus micaceus</name>
    <name type="common">Glistening ink-cap mushroom</name>
    <name type="synonym">Coprinus micaceus</name>
    <dbReference type="NCBI Taxonomy" id="71717"/>
    <lineage>
        <taxon>Eukaryota</taxon>
        <taxon>Fungi</taxon>
        <taxon>Dikarya</taxon>
        <taxon>Basidiomycota</taxon>
        <taxon>Agaricomycotina</taxon>
        <taxon>Agaricomycetes</taxon>
        <taxon>Agaricomycetidae</taxon>
        <taxon>Agaricales</taxon>
        <taxon>Agaricineae</taxon>
        <taxon>Psathyrellaceae</taxon>
        <taxon>Coprinellus</taxon>
    </lineage>
</organism>
<evidence type="ECO:0000256" key="1">
    <source>
        <dbReference type="SAM" id="MobiDB-lite"/>
    </source>
</evidence>
<dbReference type="EMBL" id="QPFP01000005">
    <property type="protein sequence ID" value="TEB37021.1"/>
    <property type="molecule type" value="Genomic_DNA"/>
</dbReference>
<name>A0A4Y7TSQ2_COPMI</name>
<dbReference type="AlphaFoldDB" id="A0A4Y7TSQ2"/>
<evidence type="ECO:0000313" key="3">
    <source>
        <dbReference type="Proteomes" id="UP000298030"/>
    </source>
</evidence>
<dbReference type="Proteomes" id="UP000298030">
    <property type="component" value="Unassembled WGS sequence"/>
</dbReference>
<gene>
    <name evidence="2" type="ORF">FA13DRAFT_1727365</name>
</gene>
<reference evidence="2 3" key="1">
    <citation type="journal article" date="2019" name="Nat. Ecol. Evol.">
        <title>Megaphylogeny resolves global patterns of mushroom evolution.</title>
        <authorList>
            <person name="Varga T."/>
            <person name="Krizsan K."/>
            <person name="Foldi C."/>
            <person name="Dima B."/>
            <person name="Sanchez-Garcia M."/>
            <person name="Sanchez-Ramirez S."/>
            <person name="Szollosi G.J."/>
            <person name="Szarkandi J.G."/>
            <person name="Papp V."/>
            <person name="Albert L."/>
            <person name="Andreopoulos W."/>
            <person name="Angelini C."/>
            <person name="Antonin V."/>
            <person name="Barry K.W."/>
            <person name="Bougher N.L."/>
            <person name="Buchanan P."/>
            <person name="Buyck B."/>
            <person name="Bense V."/>
            <person name="Catcheside P."/>
            <person name="Chovatia M."/>
            <person name="Cooper J."/>
            <person name="Damon W."/>
            <person name="Desjardin D."/>
            <person name="Finy P."/>
            <person name="Geml J."/>
            <person name="Haridas S."/>
            <person name="Hughes K."/>
            <person name="Justo A."/>
            <person name="Karasinski D."/>
            <person name="Kautmanova I."/>
            <person name="Kiss B."/>
            <person name="Kocsube S."/>
            <person name="Kotiranta H."/>
            <person name="LaButti K.M."/>
            <person name="Lechner B.E."/>
            <person name="Liimatainen K."/>
            <person name="Lipzen A."/>
            <person name="Lukacs Z."/>
            <person name="Mihaltcheva S."/>
            <person name="Morgado L.N."/>
            <person name="Niskanen T."/>
            <person name="Noordeloos M.E."/>
            <person name="Ohm R.A."/>
            <person name="Ortiz-Santana B."/>
            <person name="Ovrebo C."/>
            <person name="Racz N."/>
            <person name="Riley R."/>
            <person name="Savchenko A."/>
            <person name="Shiryaev A."/>
            <person name="Soop K."/>
            <person name="Spirin V."/>
            <person name="Szebenyi C."/>
            <person name="Tomsovsky M."/>
            <person name="Tulloss R.E."/>
            <person name="Uehling J."/>
            <person name="Grigoriev I.V."/>
            <person name="Vagvolgyi C."/>
            <person name="Papp T."/>
            <person name="Martin F.M."/>
            <person name="Miettinen O."/>
            <person name="Hibbett D.S."/>
            <person name="Nagy L.G."/>
        </authorList>
    </citation>
    <scope>NUCLEOTIDE SEQUENCE [LARGE SCALE GENOMIC DNA]</scope>
    <source>
        <strain evidence="2 3">FP101781</strain>
    </source>
</reference>
<proteinExistence type="predicted"/>
<sequence>MGSKSEEAGGDGDDLEGSGEHDATQTVELNASCSPRVIRSCRRDIKWWPQTTGQ</sequence>
<keyword evidence="3" id="KW-1185">Reference proteome</keyword>
<comment type="caution">
    <text evidence="2">The sequence shown here is derived from an EMBL/GenBank/DDBJ whole genome shotgun (WGS) entry which is preliminary data.</text>
</comment>
<protein>
    <submittedName>
        <fullName evidence="2">Uncharacterized protein</fullName>
    </submittedName>
</protein>
<evidence type="ECO:0000313" key="2">
    <source>
        <dbReference type="EMBL" id="TEB37021.1"/>
    </source>
</evidence>
<accession>A0A4Y7TSQ2</accession>
<feature type="region of interest" description="Disordered" evidence="1">
    <location>
        <begin position="1"/>
        <end position="33"/>
    </location>
</feature>
<feature type="compositionally biased region" description="Acidic residues" evidence="1">
    <location>
        <begin position="8"/>
        <end position="17"/>
    </location>
</feature>